<reference evidence="3" key="1">
    <citation type="journal article" date="2019" name="Int. J. Syst. Evol. Microbiol.">
        <title>The Global Catalogue of Microorganisms (GCM) 10K type strain sequencing project: providing services to taxonomists for standard genome sequencing and annotation.</title>
        <authorList>
            <consortium name="The Broad Institute Genomics Platform"/>
            <consortium name="The Broad Institute Genome Sequencing Center for Infectious Disease"/>
            <person name="Wu L."/>
            <person name="Ma J."/>
        </authorList>
    </citation>
    <scope>NUCLEOTIDE SEQUENCE [LARGE SCALE GENOMIC DNA]</scope>
    <source>
        <strain evidence="3">CGMCC 1.15304</strain>
    </source>
</reference>
<proteinExistence type="predicted"/>
<keyword evidence="3" id="KW-1185">Reference proteome</keyword>
<dbReference type="SUPFAM" id="SSF54593">
    <property type="entry name" value="Glyoxalase/Bleomycin resistance protein/Dihydroxybiphenyl dioxygenase"/>
    <property type="match status" value="1"/>
</dbReference>
<dbReference type="InterPro" id="IPR004360">
    <property type="entry name" value="Glyas_Fos-R_dOase_dom"/>
</dbReference>
<comment type="caution">
    <text evidence="2">The sequence shown here is derived from an EMBL/GenBank/DDBJ whole genome shotgun (WGS) entry which is preliminary data.</text>
</comment>
<feature type="domain" description="Glyoxalase/fosfomycin resistance/dioxygenase" evidence="1">
    <location>
        <begin position="7"/>
        <end position="119"/>
    </location>
</feature>
<evidence type="ECO:0000313" key="2">
    <source>
        <dbReference type="EMBL" id="MFC4349201.1"/>
    </source>
</evidence>
<dbReference type="Proteomes" id="UP001595776">
    <property type="component" value="Unassembled WGS sequence"/>
</dbReference>
<name>A0ABV8UEA2_9PROT</name>
<gene>
    <name evidence="2" type="ORF">ACFO5Q_15220</name>
</gene>
<dbReference type="Gene3D" id="3.10.180.10">
    <property type="entry name" value="2,3-Dihydroxybiphenyl 1,2-Dioxygenase, domain 1"/>
    <property type="match status" value="1"/>
</dbReference>
<dbReference type="InterPro" id="IPR029068">
    <property type="entry name" value="Glyas_Bleomycin-R_OHBP_Dase"/>
</dbReference>
<dbReference type="Pfam" id="PF00903">
    <property type="entry name" value="Glyoxalase"/>
    <property type="match status" value="1"/>
</dbReference>
<accession>A0ABV8UEA2</accession>
<evidence type="ECO:0000259" key="1">
    <source>
        <dbReference type="Pfam" id="PF00903"/>
    </source>
</evidence>
<dbReference type="EMBL" id="JBHSCR010000015">
    <property type="protein sequence ID" value="MFC4349201.1"/>
    <property type="molecule type" value="Genomic_DNA"/>
</dbReference>
<sequence>MIESATAVLPVDRIEPSIDFFARVGFEKVVEVPEGDHLGFAILMQGGVQLMYQTRTSIFEDSGMLPNPNEGTPVLMFLKTDDLEGCKKALEGYEVVMKERTTFYGAREIGYREPGGHIVTFAEFAEEAEG</sequence>
<organism evidence="2 3">
    <name type="scientific">Kordiimonas lipolytica</name>
    <dbReference type="NCBI Taxonomy" id="1662421"/>
    <lineage>
        <taxon>Bacteria</taxon>
        <taxon>Pseudomonadati</taxon>
        <taxon>Pseudomonadota</taxon>
        <taxon>Alphaproteobacteria</taxon>
        <taxon>Kordiimonadales</taxon>
        <taxon>Kordiimonadaceae</taxon>
        <taxon>Kordiimonas</taxon>
    </lineage>
</organism>
<protein>
    <submittedName>
        <fullName evidence="2">VOC family protein</fullName>
    </submittedName>
</protein>
<dbReference type="RefSeq" id="WP_068144189.1">
    <property type="nucleotide sequence ID" value="NZ_JBHSCR010000015.1"/>
</dbReference>
<evidence type="ECO:0000313" key="3">
    <source>
        <dbReference type="Proteomes" id="UP001595776"/>
    </source>
</evidence>